<comment type="caution">
    <text evidence="6">The sequence shown here is derived from an EMBL/GenBank/DDBJ whole genome shotgun (WGS) entry which is preliminary data.</text>
</comment>
<keyword evidence="6" id="KW-0614">Plasmid</keyword>
<gene>
    <name evidence="6" type="ORF">FW781_01705</name>
</gene>
<evidence type="ECO:0000256" key="4">
    <source>
        <dbReference type="ARBA" id="ARBA00023136"/>
    </source>
</evidence>
<dbReference type="GO" id="GO:0016020">
    <property type="term" value="C:membrane"/>
    <property type="evidence" value="ECO:0007669"/>
    <property type="project" value="UniProtKB-SubCell"/>
</dbReference>
<proteinExistence type="predicted"/>
<feature type="transmembrane region" description="Helical" evidence="5">
    <location>
        <begin position="47"/>
        <end position="68"/>
    </location>
</feature>
<evidence type="ECO:0000256" key="5">
    <source>
        <dbReference type="SAM" id="Phobius"/>
    </source>
</evidence>
<sequence length="130" mass="14942">MKITFKNILYWVLYIGYLYIIVPSSLFKIFQRPAMMQSMESLGFNKTWTLAIGIAEVIGVVLVILGLYRSQFRTIGILFLFPFAIGAFTTHMAHQEYHHYGHSLIMCCISAILLFLDSRIKINLSSTKKL</sequence>
<evidence type="ECO:0000256" key="3">
    <source>
        <dbReference type="ARBA" id="ARBA00022989"/>
    </source>
</evidence>
<evidence type="ECO:0000256" key="2">
    <source>
        <dbReference type="ARBA" id="ARBA00022692"/>
    </source>
</evidence>
<feature type="transmembrane region" description="Helical" evidence="5">
    <location>
        <begin position="75"/>
        <end position="93"/>
    </location>
</feature>
<feature type="transmembrane region" description="Helical" evidence="5">
    <location>
        <begin position="99"/>
        <end position="116"/>
    </location>
</feature>
<comment type="subcellular location">
    <subcellularLocation>
        <location evidence="1">Membrane</location>
        <topology evidence="1">Multi-pass membrane protein</topology>
    </subcellularLocation>
</comment>
<dbReference type="Pfam" id="PF13564">
    <property type="entry name" value="DoxX_2"/>
    <property type="match status" value="1"/>
</dbReference>
<evidence type="ECO:0000313" key="7">
    <source>
        <dbReference type="Proteomes" id="UP000323884"/>
    </source>
</evidence>
<keyword evidence="2 5" id="KW-0812">Transmembrane</keyword>
<evidence type="ECO:0000256" key="1">
    <source>
        <dbReference type="ARBA" id="ARBA00004141"/>
    </source>
</evidence>
<keyword evidence="3 5" id="KW-1133">Transmembrane helix</keyword>
<reference evidence="6 7" key="1">
    <citation type="submission" date="2019-08" db="EMBL/GenBank/DDBJ databases">
        <title>Draft genome sequence of Chryseobacterium sp. Gsoil 183.</title>
        <authorList>
            <person name="Im W.-T."/>
        </authorList>
    </citation>
    <scope>NUCLEOTIDE SEQUENCE [LARGE SCALE GENOMIC DNA]</scope>
    <source>
        <strain evidence="6 7">Gsoil 183</strain>
        <plasmid evidence="6">unnamed1</plasmid>
    </source>
</reference>
<keyword evidence="4 5" id="KW-0472">Membrane</keyword>
<organism evidence="6 7">
    <name type="scientific">Chryseobacterium panacisoli</name>
    <dbReference type="NCBI Taxonomy" id="1807141"/>
    <lineage>
        <taxon>Bacteria</taxon>
        <taxon>Pseudomonadati</taxon>
        <taxon>Bacteroidota</taxon>
        <taxon>Flavobacteriia</taxon>
        <taxon>Flavobacteriales</taxon>
        <taxon>Weeksellaceae</taxon>
        <taxon>Chryseobacterium group</taxon>
        <taxon>Chryseobacterium</taxon>
    </lineage>
</organism>
<dbReference type="InterPro" id="IPR032808">
    <property type="entry name" value="DoxX"/>
</dbReference>
<dbReference type="RefSeq" id="WP_149385841.1">
    <property type="nucleotide sequence ID" value="NZ_VTRU01000001.1"/>
</dbReference>
<protein>
    <submittedName>
        <fullName evidence="6">DoxX family protein</fullName>
    </submittedName>
</protein>
<geneLocation type="plasmid" evidence="6">
    <name>unnamed1</name>
</geneLocation>
<dbReference type="Proteomes" id="UP000323884">
    <property type="component" value="Unassembled WGS sequence"/>
</dbReference>
<feature type="transmembrane region" description="Helical" evidence="5">
    <location>
        <begin position="7"/>
        <end position="27"/>
    </location>
</feature>
<dbReference type="OrthoDB" id="962268at2"/>
<name>A0A5D8ZUT4_9FLAO</name>
<dbReference type="AlphaFoldDB" id="A0A5D8ZUT4"/>
<accession>A0A5D8ZUT4</accession>
<keyword evidence="7" id="KW-1185">Reference proteome</keyword>
<dbReference type="EMBL" id="VTRU01000001">
    <property type="protein sequence ID" value="TZF98669.1"/>
    <property type="molecule type" value="Genomic_DNA"/>
</dbReference>
<evidence type="ECO:0000313" key="6">
    <source>
        <dbReference type="EMBL" id="TZF98669.1"/>
    </source>
</evidence>